<feature type="transmembrane region" description="Helical" evidence="6">
    <location>
        <begin position="212"/>
        <end position="240"/>
    </location>
</feature>
<comment type="similarity">
    <text evidence="2">Belongs to the autoinducer-2 exporter (AI-2E) (TC 2.A.86) family.</text>
</comment>
<reference evidence="7 8" key="1">
    <citation type="journal article" date="2021" name="Front. Microbiol.">
        <title>Aerobic Denitrification and Heterotrophic Sulfur Oxidation in the Genus Halomonas Revealed by Six Novel Species Characterizations and Genome-Based Analysis.</title>
        <authorList>
            <person name="Wang L."/>
            <person name="Shao Z."/>
        </authorList>
    </citation>
    <scope>NUCLEOTIDE SEQUENCE [LARGE SCALE GENOMIC DNA]</scope>
    <source>
        <strain evidence="7 8">MCCC 1A11036</strain>
    </source>
</reference>
<dbReference type="InterPro" id="IPR002549">
    <property type="entry name" value="AI-2E-like"/>
</dbReference>
<evidence type="ECO:0000256" key="5">
    <source>
        <dbReference type="ARBA" id="ARBA00023136"/>
    </source>
</evidence>
<dbReference type="PANTHER" id="PTHR21716">
    <property type="entry name" value="TRANSMEMBRANE PROTEIN"/>
    <property type="match status" value="1"/>
</dbReference>
<comment type="caution">
    <text evidence="7">The sequence shown here is derived from an EMBL/GenBank/DDBJ whole genome shotgun (WGS) entry which is preliminary data.</text>
</comment>
<dbReference type="Pfam" id="PF01594">
    <property type="entry name" value="AI-2E_transport"/>
    <property type="match status" value="1"/>
</dbReference>
<evidence type="ECO:0000313" key="7">
    <source>
        <dbReference type="EMBL" id="MCE8019328.1"/>
    </source>
</evidence>
<evidence type="ECO:0000256" key="1">
    <source>
        <dbReference type="ARBA" id="ARBA00004141"/>
    </source>
</evidence>
<dbReference type="RefSeq" id="WP_234272724.1">
    <property type="nucleotide sequence ID" value="NZ_JABFTT010000003.1"/>
</dbReference>
<dbReference type="PANTHER" id="PTHR21716:SF62">
    <property type="entry name" value="TRANSPORT PROTEIN YDBI-RELATED"/>
    <property type="match status" value="1"/>
</dbReference>
<protein>
    <submittedName>
        <fullName evidence="7">AI-2E family transporter</fullName>
    </submittedName>
</protein>
<keyword evidence="8" id="KW-1185">Reference proteome</keyword>
<feature type="transmembrane region" description="Helical" evidence="6">
    <location>
        <begin position="149"/>
        <end position="172"/>
    </location>
</feature>
<evidence type="ECO:0000313" key="8">
    <source>
        <dbReference type="Proteomes" id="UP001320122"/>
    </source>
</evidence>
<dbReference type="Proteomes" id="UP001320122">
    <property type="component" value="Unassembled WGS sequence"/>
</dbReference>
<feature type="transmembrane region" description="Helical" evidence="6">
    <location>
        <begin position="306"/>
        <end position="339"/>
    </location>
</feature>
<keyword evidence="4 6" id="KW-1133">Transmembrane helix</keyword>
<feature type="transmembrane region" description="Helical" evidence="6">
    <location>
        <begin position="272"/>
        <end position="294"/>
    </location>
</feature>
<sequence length="359" mass="38250">MADKESGVETVSRFSRRVLTVVGIASLVAILLYFAAQLLDVLLLVFAGVLFAVAIDGVVRLCQRYLPLSRQWALALALLTICLLLVGLGVLIGPRLGEQLPQLITELPQAFQQLVTNLRELPGIEALMAEVEEPAQLLGQPVIDHFTGFFSTTFGAIASFFLILLIGFYLVLSPTKYVGNVVLLCPPAHRERLQQVLCMQGRALRLWLLSRLVSMVFVGVSVAIGLAFLGVPMAGALGLVAGLFTFIPYLGPIIGAIPTILIALLESPQLALYAVVLYFVVETLESNLVMPLAAKGMVRLPPAYTVIVQLAGAAVAGVAGVILSAPLAVVAVVAVQMLYVEDVLGDEVKVLGQGQGQDK</sequence>
<comment type="subcellular location">
    <subcellularLocation>
        <location evidence="1">Membrane</location>
        <topology evidence="1">Multi-pass membrane protein</topology>
    </subcellularLocation>
</comment>
<proteinExistence type="inferred from homology"/>
<name>A0ABS9ABQ9_9GAMM</name>
<keyword evidence="3 6" id="KW-0812">Transmembrane</keyword>
<feature type="transmembrane region" description="Helical" evidence="6">
    <location>
        <begin position="18"/>
        <end position="36"/>
    </location>
</feature>
<feature type="transmembrane region" description="Helical" evidence="6">
    <location>
        <begin position="42"/>
        <end position="61"/>
    </location>
</feature>
<feature type="transmembrane region" description="Helical" evidence="6">
    <location>
        <begin position="73"/>
        <end position="93"/>
    </location>
</feature>
<dbReference type="EMBL" id="JABFTT010000003">
    <property type="protein sequence ID" value="MCE8019328.1"/>
    <property type="molecule type" value="Genomic_DNA"/>
</dbReference>
<evidence type="ECO:0000256" key="6">
    <source>
        <dbReference type="SAM" id="Phobius"/>
    </source>
</evidence>
<gene>
    <name evidence="7" type="ORF">HOP51_04225</name>
</gene>
<feature type="transmembrane region" description="Helical" evidence="6">
    <location>
        <begin position="246"/>
        <end position="265"/>
    </location>
</feature>
<evidence type="ECO:0000256" key="2">
    <source>
        <dbReference type="ARBA" id="ARBA00009773"/>
    </source>
</evidence>
<keyword evidence="5 6" id="KW-0472">Membrane</keyword>
<organism evidence="7 8">
    <name type="scientific">Billgrantia zhangzhouensis</name>
    <dbReference type="NCBI Taxonomy" id="2733481"/>
    <lineage>
        <taxon>Bacteria</taxon>
        <taxon>Pseudomonadati</taxon>
        <taxon>Pseudomonadota</taxon>
        <taxon>Gammaproteobacteria</taxon>
        <taxon>Oceanospirillales</taxon>
        <taxon>Halomonadaceae</taxon>
        <taxon>Billgrantia</taxon>
    </lineage>
</organism>
<evidence type="ECO:0000256" key="3">
    <source>
        <dbReference type="ARBA" id="ARBA00022692"/>
    </source>
</evidence>
<accession>A0ABS9ABQ9</accession>
<evidence type="ECO:0000256" key="4">
    <source>
        <dbReference type="ARBA" id="ARBA00022989"/>
    </source>
</evidence>